<evidence type="ECO:0000313" key="1">
    <source>
        <dbReference type="EMBL" id="BAY97033.1"/>
    </source>
</evidence>
<proteinExistence type="predicted"/>
<name>A0A1Z4MUD2_9CYAN</name>
<dbReference type="KEGG" id="ttq:NIES37_09700"/>
<dbReference type="EMBL" id="AP018248">
    <property type="protein sequence ID" value="BAY97033.1"/>
    <property type="molecule type" value="Genomic_DNA"/>
</dbReference>
<keyword evidence="2" id="KW-1185">Reference proteome</keyword>
<dbReference type="Proteomes" id="UP000218785">
    <property type="component" value="Chromosome"/>
</dbReference>
<evidence type="ECO:0000313" key="2">
    <source>
        <dbReference type="Proteomes" id="UP000218785"/>
    </source>
</evidence>
<organism evidence="1 2">
    <name type="scientific">Tolypothrix tenuis PCC 7101</name>
    <dbReference type="NCBI Taxonomy" id="231146"/>
    <lineage>
        <taxon>Bacteria</taxon>
        <taxon>Bacillati</taxon>
        <taxon>Cyanobacteriota</taxon>
        <taxon>Cyanophyceae</taxon>
        <taxon>Nostocales</taxon>
        <taxon>Tolypothrichaceae</taxon>
        <taxon>Tolypothrix</taxon>
    </lineage>
</organism>
<sequence length="212" mass="23868">MINNTNNSNTFNSSPSQVELDFLAALLEPADATYPWNPADQESEAYFNELEQQFLSDDLWQEDELNKRSQDFSSQLDNLWSTHNVDTASKSHNLRQILMASLQEAFTVVPQGWLNTIAQNAAEIFSSQQSIGEQLVQCVQDMLPSWGADDLLVLARPYAYAMRSGEPQCPKAMITKLGNREWTSLSEVEQAKVSLAISYYALNELNSFQSES</sequence>
<protein>
    <submittedName>
        <fullName evidence="1">Uncharacterized protein</fullName>
    </submittedName>
</protein>
<dbReference type="AlphaFoldDB" id="A0A1Z4MUD2"/>
<gene>
    <name evidence="1" type="ORF">NIES37_09700</name>
</gene>
<accession>A0A1Z4MUD2</accession>
<dbReference type="RefSeq" id="WP_096574150.1">
    <property type="nucleotide sequence ID" value="NZ_CAWNJS010000001.1"/>
</dbReference>
<reference evidence="1 2" key="1">
    <citation type="submission" date="2017-06" db="EMBL/GenBank/DDBJ databases">
        <title>Genome sequencing of cyanobaciteial culture collection at National Institute for Environmental Studies (NIES).</title>
        <authorList>
            <person name="Hirose Y."/>
            <person name="Shimura Y."/>
            <person name="Fujisawa T."/>
            <person name="Nakamura Y."/>
            <person name="Kawachi M."/>
        </authorList>
    </citation>
    <scope>NUCLEOTIDE SEQUENCE [LARGE SCALE GENOMIC DNA]</scope>
    <source>
        <strain evidence="1 2">NIES-37</strain>
    </source>
</reference>